<dbReference type="EMBL" id="BFEA01000231">
    <property type="protein sequence ID" value="GBG75817.1"/>
    <property type="molecule type" value="Genomic_DNA"/>
</dbReference>
<dbReference type="InterPro" id="IPR008972">
    <property type="entry name" value="Cupredoxin"/>
</dbReference>
<comment type="caution">
    <text evidence="3">The sequence shown here is derived from an EMBL/GenBank/DDBJ whole genome shotgun (WGS) entry which is preliminary data.</text>
</comment>
<reference evidence="3 4" key="1">
    <citation type="journal article" date="2018" name="Cell">
        <title>The Chara Genome: Secondary Complexity and Implications for Plant Terrestrialization.</title>
        <authorList>
            <person name="Nishiyama T."/>
            <person name="Sakayama H."/>
            <person name="Vries J.D."/>
            <person name="Buschmann H."/>
            <person name="Saint-Marcoux D."/>
            <person name="Ullrich K.K."/>
            <person name="Haas F.B."/>
            <person name="Vanderstraeten L."/>
            <person name="Becker D."/>
            <person name="Lang D."/>
            <person name="Vosolsobe S."/>
            <person name="Rombauts S."/>
            <person name="Wilhelmsson P.K.I."/>
            <person name="Janitza P."/>
            <person name="Kern R."/>
            <person name="Heyl A."/>
            <person name="Rumpler F."/>
            <person name="Villalobos L.I.A.C."/>
            <person name="Clay J.M."/>
            <person name="Skokan R."/>
            <person name="Toyoda A."/>
            <person name="Suzuki Y."/>
            <person name="Kagoshima H."/>
            <person name="Schijlen E."/>
            <person name="Tajeshwar N."/>
            <person name="Catarino B."/>
            <person name="Hetherington A.J."/>
            <person name="Saltykova A."/>
            <person name="Bonnot C."/>
            <person name="Breuninger H."/>
            <person name="Symeonidi A."/>
            <person name="Radhakrishnan G.V."/>
            <person name="Van Nieuwerburgh F."/>
            <person name="Deforce D."/>
            <person name="Chang C."/>
            <person name="Karol K.G."/>
            <person name="Hedrich R."/>
            <person name="Ulvskov P."/>
            <person name="Glockner G."/>
            <person name="Delwiche C.F."/>
            <person name="Petrasek J."/>
            <person name="Van de Peer Y."/>
            <person name="Friml J."/>
            <person name="Beilby M."/>
            <person name="Dolan L."/>
            <person name="Kohara Y."/>
            <person name="Sugano S."/>
            <person name="Fujiyama A."/>
            <person name="Delaux P.-M."/>
            <person name="Quint M."/>
            <person name="TheiBen G."/>
            <person name="Hagemann M."/>
            <person name="Harholt J."/>
            <person name="Dunand C."/>
            <person name="Zachgo S."/>
            <person name="Langdale J."/>
            <person name="Maumus F."/>
            <person name="Straeten D.V.D."/>
            <person name="Gould S.B."/>
            <person name="Rensing S.A."/>
        </authorList>
    </citation>
    <scope>NUCLEOTIDE SEQUENCE [LARGE SCALE GENOMIC DNA]</scope>
    <source>
        <strain evidence="3 4">S276</strain>
    </source>
</reference>
<evidence type="ECO:0000259" key="2">
    <source>
        <dbReference type="Pfam" id="PF02298"/>
    </source>
</evidence>
<evidence type="ECO:0000256" key="1">
    <source>
        <dbReference type="SAM" id="MobiDB-lite"/>
    </source>
</evidence>
<name>A0A388L0I8_CHABU</name>
<gene>
    <name evidence="3" type="ORF">CBR_g21062</name>
</gene>
<dbReference type="Pfam" id="PF02298">
    <property type="entry name" value="Cu_bind_like"/>
    <property type="match status" value="1"/>
</dbReference>
<evidence type="ECO:0000313" key="3">
    <source>
        <dbReference type="EMBL" id="GBG75817.1"/>
    </source>
</evidence>
<dbReference type="OMA" id="GTRWITV"/>
<proteinExistence type="predicted"/>
<feature type="region of interest" description="Disordered" evidence="1">
    <location>
        <begin position="156"/>
        <end position="179"/>
    </location>
</feature>
<keyword evidence="4" id="KW-1185">Reference proteome</keyword>
<dbReference type="Gene3D" id="2.60.40.420">
    <property type="entry name" value="Cupredoxins - blue copper proteins"/>
    <property type="match status" value="1"/>
</dbReference>
<evidence type="ECO:0000313" key="4">
    <source>
        <dbReference type="Proteomes" id="UP000265515"/>
    </source>
</evidence>
<protein>
    <recommendedName>
        <fullName evidence="2">Phytocyanin domain-containing protein</fullName>
    </recommendedName>
</protein>
<accession>A0A388L0I8</accession>
<dbReference type="OrthoDB" id="581242at2759"/>
<dbReference type="Gramene" id="GBG75817">
    <property type="protein sequence ID" value="GBG75817"/>
    <property type="gene ID" value="CBR_g21062"/>
</dbReference>
<dbReference type="GO" id="GO:0009055">
    <property type="term" value="F:electron transfer activity"/>
    <property type="evidence" value="ECO:0007669"/>
    <property type="project" value="InterPro"/>
</dbReference>
<dbReference type="SUPFAM" id="SSF49503">
    <property type="entry name" value="Cupredoxins"/>
    <property type="match status" value="1"/>
</dbReference>
<dbReference type="Proteomes" id="UP000265515">
    <property type="component" value="Unassembled WGS sequence"/>
</dbReference>
<dbReference type="InterPro" id="IPR003245">
    <property type="entry name" value="Phytocyanin_dom"/>
</dbReference>
<sequence length="224" mass="24325">MYGAAAMAPSTRHGTSAAVLGATTILLFLVALQLLAFHAAGREVVVGGTTMWSPSSNLDEWTKNTRLEEGDVVIFKWNATTPDEMEVHDLVQVLDLDRFDHCDPDEAAEIAPPDVRNPGVRVNVTKQPQYFMCSTHYHCPPERVVIQAYNAAAVGSPARTSTGPQEEDGNGTVPSLRSRNSGFLSSDAVSLASLYPNQLHSFTHLMGTRWITVVVLAFLAAYPE</sequence>
<organism evidence="3 4">
    <name type="scientific">Chara braunii</name>
    <name type="common">Braun's stonewort</name>
    <dbReference type="NCBI Taxonomy" id="69332"/>
    <lineage>
        <taxon>Eukaryota</taxon>
        <taxon>Viridiplantae</taxon>
        <taxon>Streptophyta</taxon>
        <taxon>Charophyceae</taxon>
        <taxon>Charales</taxon>
        <taxon>Characeae</taxon>
        <taxon>Chara</taxon>
    </lineage>
</organism>
<dbReference type="AlphaFoldDB" id="A0A388L0I8"/>
<feature type="domain" description="Phytocyanin" evidence="2">
    <location>
        <begin position="52"/>
        <end position="139"/>
    </location>
</feature>